<keyword evidence="9 12" id="KW-0238">DNA-binding</keyword>
<comment type="function">
    <text evidence="12">CRISPR (clustered regularly interspaced short palindromic repeat) is an adaptive immune system that provides protection against mobile genetic elements (viruses, transposable elements and conjugative plasmids). CRISPR clusters contain spacers, sequences complementary to antecedent mobile elements, and target invading nucleic acids. CRISPR clusters are transcribed and processed into CRISPR RNA (crRNA). In type II CRISPR systems correct processing of pre-crRNA requires a trans-encoded small RNA (tracrRNA), endogenous ribonuclease 3 (rnc) and this protein. The tracrRNA serves as a guide for ribonuclease 3-aided processing of pre-crRNA. Subsequently Cas9/crRNA/tracrRNA endonucleolytically cleaves linear or circular dsDNA target complementary to the spacer; Cas9 is inactive in the absence of the 2 guide RNAs (gRNA). Cas9 recognizes the protospacer adjacent motif (PAM) in the CRISPR repeat sequences to help distinguish self versus nonself, as targets within the bacterial CRISPR locus do not have PAMs. PAM recognition is also required for catalytic activity.</text>
</comment>
<dbReference type="Pfam" id="PF22131">
    <property type="entry name" value="CjCas9_PI_CTD"/>
    <property type="match status" value="1"/>
</dbReference>
<dbReference type="GO" id="GO:0051607">
    <property type="term" value="P:defense response to virus"/>
    <property type="evidence" value="ECO:0007669"/>
    <property type="project" value="UniProtKB-UniRule"/>
</dbReference>
<dbReference type="GO" id="GO:0016787">
    <property type="term" value="F:hydrolase activity"/>
    <property type="evidence" value="ECO:0007669"/>
    <property type="project" value="UniProtKB-KW"/>
</dbReference>
<evidence type="ECO:0000259" key="14">
    <source>
        <dbReference type="PROSITE" id="PS51749"/>
    </source>
</evidence>
<dbReference type="InterPro" id="IPR036397">
    <property type="entry name" value="RNaseH_sf"/>
</dbReference>
<feature type="binding site" evidence="12">
    <location>
        <position position="734"/>
    </location>
    <ligand>
        <name>Mg(2+)</name>
        <dbReference type="ChEBI" id="CHEBI:18420"/>
        <label>2</label>
    </ligand>
</feature>
<dbReference type="InterPro" id="IPR003615">
    <property type="entry name" value="HNH_nuc"/>
</dbReference>
<dbReference type="NCBIfam" id="TIGR01865">
    <property type="entry name" value="cas_Csn1"/>
    <property type="match status" value="1"/>
</dbReference>
<dbReference type="InterPro" id="IPR041383">
    <property type="entry name" value="RuvC_III"/>
</dbReference>
<feature type="domain" description="HNH Cas9-type" evidence="14">
    <location>
        <begin position="513"/>
        <end position="664"/>
    </location>
</feature>
<keyword evidence="16" id="KW-1185">Reference proteome</keyword>
<keyword evidence="3 12" id="KW-0479">Metal-binding</keyword>
<evidence type="ECO:0000256" key="5">
    <source>
        <dbReference type="ARBA" id="ARBA00022801"/>
    </source>
</evidence>
<organism evidence="15 16">
    <name type="scientific">Helicobacter equorum</name>
    <dbReference type="NCBI Taxonomy" id="361872"/>
    <lineage>
        <taxon>Bacteria</taxon>
        <taxon>Pseudomonadati</taxon>
        <taxon>Campylobacterota</taxon>
        <taxon>Epsilonproteobacteria</taxon>
        <taxon>Campylobacterales</taxon>
        <taxon>Helicobacteraceae</taxon>
        <taxon>Helicobacter</taxon>
    </lineage>
</organism>
<evidence type="ECO:0000256" key="10">
    <source>
        <dbReference type="ARBA" id="ARBA00023211"/>
    </source>
</evidence>
<evidence type="ECO:0000256" key="8">
    <source>
        <dbReference type="ARBA" id="ARBA00023118"/>
    </source>
</evidence>
<keyword evidence="2 12" id="KW-0540">Nuclease</keyword>
<dbReference type="Pfam" id="PF13395">
    <property type="entry name" value="HNH_4"/>
    <property type="match status" value="1"/>
</dbReference>
<dbReference type="OrthoDB" id="9777169at2"/>
<dbReference type="AlphaFoldDB" id="A0A3D8IRW0"/>
<dbReference type="Pfam" id="PF18541">
    <property type="entry name" value="RuvC_III"/>
    <property type="match status" value="1"/>
</dbReference>
<keyword evidence="6 12" id="KW-0460">Magnesium</keyword>
<dbReference type="InterPro" id="IPR033114">
    <property type="entry name" value="HNH_CAS9"/>
</dbReference>
<comment type="subunit">
    <text evidence="11 12">Monomer. Binds crRNA and tracrRNA.</text>
</comment>
<comment type="cofactor">
    <cofactor evidence="1 12">
        <name>Mg(2+)</name>
        <dbReference type="ChEBI" id="CHEBI:18420"/>
    </cofactor>
</comment>
<evidence type="ECO:0000256" key="12">
    <source>
        <dbReference type="HAMAP-Rule" id="MF_01480"/>
    </source>
</evidence>
<evidence type="ECO:0000313" key="16">
    <source>
        <dbReference type="Proteomes" id="UP000256514"/>
    </source>
</evidence>
<dbReference type="InterPro" id="IPR054373">
    <property type="entry name" value="Cas9_PI_C_campylobact"/>
</dbReference>
<feature type="binding site" evidence="12">
    <location>
        <position position="509"/>
    </location>
    <ligand>
        <name>Mg(2+)</name>
        <dbReference type="ChEBI" id="CHEBI:18420"/>
        <label>2</label>
    </ligand>
</feature>
<evidence type="ECO:0000256" key="11">
    <source>
        <dbReference type="ARBA" id="ARBA00046380"/>
    </source>
</evidence>
<keyword evidence="4 12" id="KW-0255">Endonuclease</keyword>
<dbReference type="GO" id="GO:0003677">
    <property type="term" value="F:DNA binding"/>
    <property type="evidence" value="ECO:0007669"/>
    <property type="project" value="UniProtKB-UniRule"/>
</dbReference>
<evidence type="ECO:0000256" key="1">
    <source>
        <dbReference type="ARBA" id="ARBA00001946"/>
    </source>
</evidence>
<protein>
    <recommendedName>
        <fullName evidence="12">CRISPR-associated endonuclease Cas9</fullName>
        <ecNumber evidence="12">3.1.-.-</ecNumber>
    </recommendedName>
</protein>
<dbReference type="RefSeq" id="WP_115570828.1">
    <property type="nucleotide sequence ID" value="NZ_NXLT01000002.1"/>
</dbReference>
<evidence type="ECO:0000313" key="15">
    <source>
        <dbReference type="EMBL" id="RDU68028.1"/>
    </source>
</evidence>
<dbReference type="PROSITE" id="PS51749">
    <property type="entry name" value="HNH_CAS9"/>
    <property type="match status" value="1"/>
</dbReference>
<sequence>MKIVGIDIGITSIGWAFVENGELKDCGVRIFTGAENPKNGESLALPRRQARSVRRRLARRRGRLESLKKLLTNAWHLSYEDYIATDGELPKAFCGKRFLNPYQLRYEALERLLSKEELMRVILHIAKHRGYGNKNIKQDQDKKDKEEGKILSALSENAKKISHYRTAGEYFYKEFCAVQDVRNAQDKTPMIRVLKPIRNKALSYANCVSQVALQNELSLIFEIQRGFGFAMTQELCDEVLHIAFYQRPLKDFSHLVGKCTFYENEYRAPKYSLSAVEFVTISKVVNILASCSKESGEIYTQEQYQKILSSVFEEVCNKGSLSFAQLRKMLNIDESIQFQELKHSNLEKPETKKFVEFKNFKKFCHILGDVKQDRETSDNIARDLTLTKDKEQLKQKLCKYPALTQDQIMQLSEIDFDHHISLSLKALGEILPFMRNGIRYDQACKNANLVTRHNDKKMKFLPPFNESMYAQDLHNPVVLRAISEYRKVLNALIKKYGRFHKIHIELAREVGKSYKDRGRYQKEIDTNYKNREQAKEMCKKISLPLNENNILKLRLFREQDEVCAYSGKKITLDDLKNVGALEIDHILPYSRSFDNGYLNKVLVFTKENQNKGNKTPFEAFGADSIKWSKIVSLARRNGYPKKKAQNITTTTFATRESGFKARNLSDTRYIARLITSYTREYLACLPLDCNEDTMLVAGEKGSKIHVETINGMLTTTMRHFWGLPVKNRFEHTHHAIDAIIIAYSNASMIKRFSDFVKNHQETLKAELYAKALAQDTFKHQRKFFEPFAGFREHVLHKIAQIFVSHSPNKRVRGALHEESFKSFNDATYQKEYGGLAGIQKALELGKIRQIGTKLVANGKMVRVDIFAHKKSKKFYAVPIYTMDIALGVLPNKAVVSGKSDGVIKDWIEMDENYEFCFSLFKGDVVLVQKSSMEKSEFAYFVSLDIATASIALRTHDNNIKTLTPNQQKLFTSATQKEVTAKSLGIQRLKVFEKYKVSPLGELKPSKYEPRHYRTQNHTKRQKPNKGFLGGL</sequence>
<feature type="region of interest" description="Disordered" evidence="13">
    <location>
        <begin position="1005"/>
        <end position="1031"/>
    </location>
</feature>
<evidence type="ECO:0000256" key="13">
    <source>
        <dbReference type="SAM" id="MobiDB-lite"/>
    </source>
</evidence>
<feature type="binding site" evidence="12">
    <location>
        <position position="7"/>
    </location>
    <ligand>
        <name>Mg(2+)</name>
        <dbReference type="ChEBI" id="CHEBI:18420"/>
        <label>1</label>
    </ligand>
</feature>
<evidence type="ECO:0000256" key="3">
    <source>
        <dbReference type="ARBA" id="ARBA00022723"/>
    </source>
</evidence>
<dbReference type="GO" id="GO:0043571">
    <property type="term" value="P:maintenance of CRISPR repeat elements"/>
    <property type="evidence" value="ECO:0007669"/>
    <property type="project" value="UniProtKB-UniRule"/>
</dbReference>
<comment type="domain">
    <text evidence="12">Has 2 endonuclease domains. The discontinuous RuvC-like domain cleaves the target DNA noncomplementary to crRNA while the HNH nuclease domain cleaves the target DNA complementary to crRNA.</text>
</comment>
<name>A0A3D8IRW0_9HELI</name>
<gene>
    <name evidence="12 15" type="primary">cas9</name>
    <name evidence="15" type="ORF">CQA54_03705</name>
</gene>
<dbReference type="HAMAP" id="MF_01480">
    <property type="entry name" value="Cas9"/>
    <property type="match status" value="1"/>
</dbReference>
<feature type="active site" description="Proton acceptor for HNH nuclease domain" evidence="12">
    <location>
        <position position="585"/>
    </location>
</feature>
<feature type="active site" description="For RuvC-like nuclease domain" evidence="12">
    <location>
        <position position="7"/>
    </location>
</feature>
<evidence type="ECO:0000256" key="2">
    <source>
        <dbReference type="ARBA" id="ARBA00022722"/>
    </source>
</evidence>
<dbReference type="GO" id="GO:0004519">
    <property type="term" value="F:endonuclease activity"/>
    <property type="evidence" value="ECO:0007669"/>
    <property type="project" value="UniProtKB-UniRule"/>
</dbReference>
<evidence type="ECO:0000256" key="6">
    <source>
        <dbReference type="ARBA" id="ARBA00022842"/>
    </source>
</evidence>
<dbReference type="GO" id="GO:0046872">
    <property type="term" value="F:metal ion binding"/>
    <property type="evidence" value="ECO:0007669"/>
    <property type="project" value="UniProtKB-UniRule"/>
</dbReference>
<comment type="caution">
    <text evidence="15">The sequence shown here is derived from an EMBL/GenBank/DDBJ whole genome shotgun (WGS) entry which is preliminary data.</text>
</comment>
<dbReference type="Proteomes" id="UP000256514">
    <property type="component" value="Unassembled WGS sequence"/>
</dbReference>
<dbReference type="InterPro" id="IPR028629">
    <property type="entry name" value="Cas9"/>
</dbReference>
<accession>A0A3D8IRW0</accession>
<feature type="compositionally biased region" description="Basic residues" evidence="13">
    <location>
        <begin position="1012"/>
        <end position="1023"/>
    </location>
</feature>
<dbReference type="Gene3D" id="3.30.420.10">
    <property type="entry name" value="Ribonuclease H-like superfamily/Ribonuclease H"/>
    <property type="match status" value="3"/>
</dbReference>
<reference evidence="15 16" key="1">
    <citation type="submission" date="2018-04" db="EMBL/GenBank/DDBJ databases">
        <title>Novel Campyloabacter and Helicobacter Species and Strains.</title>
        <authorList>
            <person name="Mannion A.J."/>
            <person name="Shen Z."/>
            <person name="Fox J.G."/>
        </authorList>
    </citation>
    <scope>NUCLEOTIDE SEQUENCE [LARGE SCALE GENOMIC DNA]</scope>
    <source>
        <strain evidence="15 16">MIT 12-6600</strain>
    </source>
</reference>
<dbReference type="EC" id="3.1.-.-" evidence="12"/>
<dbReference type="InterPro" id="IPR054369">
    <property type="entry name" value="Cas9_WED"/>
</dbReference>
<proteinExistence type="inferred from homology"/>
<feature type="binding site" evidence="12">
    <location>
        <position position="509"/>
    </location>
    <ligand>
        <name>Mg(2+)</name>
        <dbReference type="ChEBI" id="CHEBI:18420"/>
        <label>1</label>
    </ligand>
</feature>
<dbReference type="GO" id="GO:0003723">
    <property type="term" value="F:RNA binding"/>
    <property type="evidence" value="ECO:0007669"/>
    <property type="project" value="UniProtKB-UniRule"/>
</dbReference>
<keyword evidence="10" id="KW-0464">Manganese</keyword>
<keyword evidence="5 12" id="KW-0378">Hydrolase</keyword>
<keyword evidence="8 12" id="KW-0051">Antiviral defense</keyword>
<feature type="binding site" evidence="12">
    <location>
        <position position="7"/>
    </location>
    <ligand>
        <name>Mg(2+)</name>
        <dbReference type="ChEBI" id="CHEBI:18420"/>
        <label>2</label>
    </ligand>
</feature>
<evidence type="ECO:0000256" key="4">
    <source>
        <dbReference type="ARBA" id="ARBA00022759"/>
    </source>
</evidence>
<dbReference type="Pfam" id="PF22129">
    <property type="entry name" value="CjCas9_WED-like"/>
    <property type="match status" value="1"/>
</dbReference>
<evidence type="ECO:0000256" key="9">
    <source>
        <dbReference type="ARBA" id="ARBA00023125"/>
    </source>
</evidence>
<evidence type="ECO:0000256" key="7">
    <source>
        <dbReference type="ARBA" id="ARBA00022884"/>
    </source>
</evidence>
<dbReference type="EMBL" id="NXLT01000002">
    <property type="protein sequence ID" value="RDU68028.1"/>
    <property type="molecule type" value="Genomic_DNA"/>
</dbReference>
<keyword evidence="7 12" id="KW-0694">RNA-binding</keyword>
<comment type="similarity">
    <text evidence="12">Belongs to the CRISPR-associated Cas9 family.</text>
</comment>
<feature type="binding site" evidence="12">
    <location>
        <position position="505"/>
    </location>
    <ligand>
        <name>Mg(2+)</name>
        <dbReference type="ChEBI" id="CHEBI:18420"/>
        <label>1</label>
    </ligand>
</feature>